<keyword evidence="2" id="KW-1185">Reference proteome</keyword>
<dbReference type="SUPFAM" id="SSF48576">
    <property type="entry name" value="Terpenoid synthases"/>
    <property type="match status" value="1"/>
</dbReference>
<dbReference type="InterPro" id="IPR002060">
    <property type="entry name" value="Squ/phyt_synthse"/>
</dbReference>
<dbReference type="CDD" id="cd00683">
    <property type="entry name" value="Trans_IPPS_HH"/>
    <property type="match status" value="1"/>
</dbReference>
<evidence type="ECO:0000313" key="2">
    <source>
        <dbReference type="Proteomes" id="UP000720344"/>
    </source>
</evidence>
<dbReference type="NCBIfam" id="TIGR03464">
    <property type="entry name" value="HpnC"/>
    <property type="match status" value="1"/>
</dbReference>
<dbReference type="Pfam" id="PF00494">
    <property type="entry name" value="SQS_PSY"/>
    <property type="match status" value="1"/>
</dbReference>
<dbReference type="Proteomes" id="UP000720344">
    <property type="component" value="Unassembled WGS sequence"/>
</dbReference>
<keyword evidence="1" id="KW-0808">Transferase</keyword>
<dbReference type="InterPro" id="IPR017827">
    <property type="entry name" value="HSQ_synthase_HpnC"/>
</dbReference>
<gene>
    <name evidence="1" type="primary">hpnC</name>
    <name evidence="1" type="ORF">HCX48_06010</name>
</gene>
<dbReference type="InterPro" id="IPR044843">
    <property type="entry name" value="Trans_IPPS_bact-type"/>
</dbReference>
<reference evidence="2" key="1">
    <citation type="submission" date="2020-03" db="EMBL/GenBank/DDBJ databases">
        <title>Whole-genome sequence of the purple nonsulfur bacterium Rhodocyclus tenuis DSM112.</title>
        <authorList>
            <person name="Kyndt J.A."/>
            <person name="Meyer T.E."/>
        </authorList>
    </citation>
    <scope>NUCLEOTIDE SEQUENCE [LARGE SCALE GENOMIC DNA]</scope>
    <source>
        <strain evidence="2">DSM 112</strain>
    </source>
</reference>
<dbReference type="Gene3D" id="1.10.600.10">
    <property type="entry name" value="Farnesyl Diphosphate Synthase"/>
    <property type="match status" value="1"/>
</dbReference>
<name>A0ABX0WJI7_9RHOO</name>
<dbReference type="GO" id="GO:0051996">
    <property type="term" value="F:squalene synthase [NAD(P)H] activity"/>
    <property type="evidence" value="ECO:0007669"/>
    <property type="project" value="UniProtKB-EC"/>
</dbReference>
<dbReference type="RefSeq" id="WP_167681260.1">
    <property type="nucleotide sequence ID" value="NZ_JAATWB010000003.1"/>
</dbReference>
<protein>
    <submittedName>
        <fullName evidence="1">Squalene synthase HpnC</fullName>
        <ecNumber evidence="1">2.5.1.21</ecNumber>
    </submittedName>
</protein>
<dbReference type="SFLD" id="SFLDS00005">
    <property type="entry name" value="Isoprenoid_Synthase_Type_I"/>
    <property type="match status" value="1"/>
</dbReference>
<evidence type="ECO:0000313" key="1">
    <source>
        <dbReference type="EMBL" id="NJA88774.1"/>
    </source>
</evidence>
<accession>A0ABX0WJI7</accession>
<dbReference type="EMBL" id="JAATWB010000003">
    <property type="protein sequence ID" value="NJA88774.1"/>
    <property type="molecule type" value="Genomic_DNA"/>
</dbReference>
<dbReference type="PANTHER" id="PTHR31480">
    <property type="entry name" value="BIFUNCTIONAL LYCOPENE CYCLASE/PHYTOENE SYNTHASE"/>
    <property type="match status" value="1"/>
</dbReference>
<comment type="caution">
    <text evidence="1">The sequence shown here is derived from an EMBL/GenBank/DDBJ whole genome shotgun (WGS) entry which is preliminary data.</text>
</comment>
<dbReference type="SFLD" id="SFLDG01018">
    <property type="entry name" value="Squalene/Phytoene_Synthase_Lik"/>
    <property type="match status" value="1"/>
</dbReference>
<dbReference type="EC" id="2.5.1.21" evidence="1"/>
<proteinExistence type="predicted"/>
<sequence length="277" mass="31277">MPVDHYENFPVASLLLPARLRRPIEAIYHFARAADDVADEGSLTACERQQQLGIYFNALERIEAGQDCVPAFANLAATVREWQLPVPLLRDLLLAFAQDIVKTRYADFAELHDYCRRSANPVGRLLLHLAGRTDDDACRCSDAVCTGLQLANFWQDVALDWDKGRVYLPQSDLVRFGVREDDIRDARCPPAWQALMEFQVARADALLREGIPLVRVLPGRLGWEIRLTILGGLRILEKIRAHSGDVFRHRPTLRPADWLTLSLRAPFIARASHPALP</sequence>
<organism evidence="1 2">
    <name type="scientific">Rhodocyclus gracilis</name>
    <dbReference type="NCBI Taxonomy" id="2929842"/>
    <lineage>
        <taxon>Bacteria</taxon>
        <taxon>Pseudomonadati</taxon>
        <taxon>Pseudomonadota</taxon>
        <taxon>Betaproteobacteria</taxon>
        <taxon>Rhodocyclales</taxon>
        <taxon>Rhodocyclaceae</taxon>
        <taxon>Rhodocyclus</taxon>
    </lineage>
</organism>
<dbReference type="SFLD" id="SFLDG01212">
    <property type="entry name" value="Phytoene_synthase_like"/>
    <property type="match status" value="1"/>
</dbReference>
<dbReference type="InterPro" id="IPR033904">
    <property type="entry name" value="Trans_IPPS_HH"/>
</dbReference>
<dbReference type="InterPro" id="IPR008949">
    <property type="entry name" value="Isoprenoid_synthase_dom_sf"/>
</dbReference>